<dbReference type="SUPFAM" id="SSF141868">
    <property type="entry name" value="EAL domain-like"/>
    <property type="match status" value="1"/>
</dbReference>
<keyword evidence="4" id="KW-0973">c-di-GMP</keyword>
<dbReference type="Proteomes" id="UP000659047">
    <property type="component" value="Unassembled WGS sequence"/>
</dbReference>
<proteinExistence type="predicted"/>
<dbReference type="InterPro" id="IPR024744">
    <property type="entry name" value="CSS-motif_dom"/>
</dbReference>
<dbReference type="GO" id="GO:0005886">
    <property type="term" value="C:plasma membrane"/>
    <property type="evidence" value="ECO:0007669"/>
    <property type="project" value="UniProtKB-SubCell"/>
</dbReference>
<evidence type="ECO:0000313" key="11">
    <source>
        <dbReference type="EMBL" id="MBK4713835.1"/>
    </source>
</evidence>
<dbReference type="PROSITE" id="PS50883">
    <property type="entry name" value="EAL"/>
    <property type="match status" value="1"/>
</dbReference>
<keyword evidence="5" id="KW-0812">Transmembrane</keyword>
<dbReference type="InterPro" id="IPR001633">
    <property type="entry name" value="EAL_dom"/>
</dbReference>
<name>A0A8K0XVB8_9ENTR</name>
<keyword evidence="12" id="KW-1185">Reference proteome</keyword>
<dbReference type="Gene3D" id="3.20.20.450">
    <property type="entry name" value="EAL domain"/>
    <property type="match status" value="1"/>
</dbReference>
<dbReference type="RefSeq" id="WP_238711817.1">
    <property type="nucleotide sequence ID" value="NZ_JAEPBH010000001.1"/>
</dbReference>
<comment type="caution">
    <text evidence="11">The sequence shown here is derived from an EMBL/GenBank/DDBJ whole genome shotgun (WGS) entry which is preliminary data.</text>
</comment>
<organism evidence="11 12">
    <name type="scientific">Tenebrionibacter intestinalis</name>
    <dbReference type="NCBI Taxonomy" id="2799638"/>
    <lineage>
        <taxon>Bacteria</taxon>
        <taxon>Pseudomonadati</taxon>
        <taxon>Pseudomonadota</taxon>
        <taxon>Gammaproteobacteria</taxon>
        <taxon>Enterobacterales</taxon>
        <taxon>Enterobacteriaceae</taxon>
        <taxon>Tenebrionibacter/Tenebrionicola group</taxon>
        <taxon>Tenebrionibacter</taxon>
    </lineage>
</organism>
<protein>
    <recommendedName>
        <fullName evidence="2">cyclic-guanylate-specific phosphodiesterase</fullName>
        <ecNumber evidence="2">3.1.4.52</ecNumber>
    </recommendedName>
</protein>
<feature type="domain" description="EAL" evidence="10">
    <location>
        <begin position="266"/>
        <end position="515"/>
    </location>
</feature>
<dbReference type="EMBL" id="JAEPBH010000001">
    <property type="protein sequence ID" value="MBK4713835.1"/>
    <property type="molecule type" value="Genomic_DNA"/>
</dbReference>
<evidence type="ECO:0000256" key="7">
    <source>
        <dbReference type="ARBA" id="ARBA00022989"/>
    </source>
</evidence>
<evidence type="ECO:0000259" key="10">
    <source>
        <dbReference type="PROSITE" id="PS50883"/>
    </source>
</evidence>
<dbReference type="InterPro" id="IPR035919">
    <property type="entry name" value="EAL_sf"/>
</dbReference>
<keyword evidence="3" id="KW-1003">Cell membrane</keyword>
<reference evidence="11" key="1">
    <citation type="submission" date="2021-01" db="EMBL/GenBank/DDBJ databases">
        <title>Intestinitalea alba gen. nov., sp. nov., a novel genus of the family Enterobacteriaceae, isolated from the gut of the plastic-eating mealworm Tenebrio molitor L.</title>
        <authorList>
            <person name="Yang Y."/>
        </authorList>
    </citation>
    <scope>NUCLEOTIDE SEQUENCE</scope>
    <source>
        <strain evidence="11">BIT-L3</strain>
    </source>
</reference>
<dbReference type="EC" id="3.1.4.52" evidence="2"/>
<dbReference type="AlphaFoldDB" id="A0A8K0XVB8"/>
<dbReference type="CDD" id="cd01948">
    <property type="entry name" value="EAL"/>
    <property type="match status" value="1"/>
</dbReference>
<sequence>MQTAQHIIRNYRRRRITLALSLAVLTFLATLGVRFLTIRSVNLQRVDEYGSYAVATMENLLSPHDELGLRVAPLVGKPCNAVQGELRQYVARARTLRAISLIKNGILYCSSVFGNRAVPVNMLEPTLPSRHASLQLSVDNSLLKGSPVLVKWTSVGDSGLDGAMQVINIALLTQLMSASEMPWVVRTALNVGDNHLVYGSNALGFPPPGTDDKETQFHSARQPFSISLIGPSASTLAVQRLPSQVPLALLLALLIGYMAWQASASRMSFSREITLGIARGEFEIWCQPLVHAQTHACTGVELLLRWNNPRQGWISPDIFIPLAEQENLIVPLTRYVIDRTIKHIDIFPASSDFHIGINVAADHFRNGLILNDLKRYWFACRPSQRLMLELTEREDLQHLDPQVFRQLRALGVRLAIDDFGTGRSSLAWLEMLKPDVLKIDKSFTAAIGTDSVNSRVISMIIELGQRLGITLVAEGVETALQEEYLRRQQVQILQGWLFARPMPPGEFPAWLERHQRLSTPGQTRV</sequence>
<accession>A0A8K0XVB8</accession>
<evidence type="ECO:0000256" key="1">
    <source>
        <dbReference type="ARBA" id="ARBA00004651"/>
    </source>
</evidence>
<evidence type="ECO:0000256" key="4">
    <source>
        <dbReference type="ARBA" id="ARBA00022636"/>
    </source>
</evidence>
<evidence type="ECO:0000256" key="3">
    <source>
        <dbReference type="ARBA" id="ARBA00022475"/>
    </source>
</evidence>
<keyword evidence="6" id="KW-0378">Hydrolase</keyword>
<dbReference type="Pfam" id="PF00563">
    <property type="entry name" value="EAL"/>
    <property type="match status" value="1"/>
</dbReference>
<dbReference type="InterPro" id="IPR050706">
    <property type="entry name" value="Cyclic-di-GMP_PDE-like"/>
</dbReference>
<dbReference type="PANTHER" id="PTHR33121">
    <property type="entry name" value="CYCLIC DI-GMP PHOSPHODIESTERASE PDEF"/>
    <property type="match status" value="1"/>
</dbReference>
<comment type="subcellular location">
    <subcellularLocation>
        <location evidence="1">Cell membrane</location>
        <topology evidence="1">Multi-pass membrane protein</topology>
    </subcellularLocation>
</comment>
<keyword evidence="7" id="KW-1133">Transmembrane helix</keyword>
<dbReference type="GO" id="GO:0071111">
    <property type="term" value="F:cyclic-guanylate-specific phosphodiesterase activity"/>
    <property type="evidence" value="ECO:0007669"/>
    <property type="project" value="UniProtKB-EC"/>
</dbReference>
<dbReference type="Pfam" id="PF12792">
    <property type="entry name" value="CSS-motif"/>
    <property type="match status" value="1"/>
</dbReference>
<dbReference type="PANTHER" id="PTHR33121:SF79">
    <property type="entry name" value="CYCLIC DI-GMP PHOSPHODIESTERASE PDED-RELATED"/>
    <property type="match status" value="1"/>
</dbReference>
<evidence type="ECO:0000313" key="12">
    <source>
        <dbReference type="Proteomes" id="UP000659047"/>
    </source>
</evidence>
<evidence type="ECO:0000256" key="8">
    <source>
        <dbReference type="ARBA" id="ARBA00023136"/>
    </source>
</evidence>
<dbReference type="SMART" id="SM00052">
    <property type="entry name" value="EAL"/>
    <property type="match status" value="1"/>
</dbReference>
<evidence type="ECO:0000256" key="6">
    <source>
        <dbReference type="ARBA" id="ARBA00022801"/>
    </source>
</evidence>
<evidence type="ECO:0000256" key="2">
    <source>
        <dbReference type="ARBA" id="ARBA00012282"/>
    </source>
</evidence>
<keyword evidence="8" id="KW-0472">Membrane</keyword>
<evidence type="ECO:0000256" key="9">
    <source>
        <dbReference type="ARBA" id="ARBA00034290"/>
    </source>
</evidence>
<evidence type="ECO:0000256" key="5">
    <source>
        <dbReference type="ARBA" id="ARBA00022692"/>
    </source>
</evidence>
<comment type="catalytic activity">
    <reaction evidence="9">
        <text>3',3'-c-di-GMP + H2O = 5'-phosphoguanylyl(3'-&gt;5')guanosine + H(+)</text>
        <dbReference type="Rhea" id="RHEA:24902"/>
        <dbReference type="ChEBI" id="CHEBI:15377"/>
        <dbReference type="ChEBI" id="CHEBI:15378"/>
        <dbReference type="ChEBI" id="CHEBI:58754"/>
        <dbReference type="ChEBI" id="CHEBI:58805"/>
        <dbReference type="EC" id="3.1.4.52"/>
    </reaction>
</comment>
<gene>
    <name evidence="11" type="ORF">JJB97_00510</name>
</gene>